<dbReference type="Proteomes" id="UP000192591">
    <property type="component" value="Unassembled WGS sequence"/>
</dbReference>
<dbReference type="PANTHER" id="PTHR43377:SF8">
    <property type="entry name" value="BLR3664 PROTEIN"/>
    <property type="match status" value="1"/>
</dbReference>
<dbReference type="InterPro" id="IPR051450">
    <property type="entry name" value="Gfo/Idh/MocA_Oxidoreductases"/>
</dbReference>
<evidence type="ECO:0000313" key="4">
    <source>
        <dbReference type="Proteomes" id="UP000192591"/>
    </source>
</evidence>
<dbReference type="InterPro" id="IPR055170">
    <property type="entry name" value="GFO_IDH_MocA-like_dom"/>
</dbReference>
<keyword evidence="4" id="KW-1185">Reference proteome</keyword>
<name>A0A1V9AD98_SACPI</name>
<protein>
    <submittedName>
        <fullName evidence="3">Oxidoreductase</fullName>
    </submittedName>
</protein>
<sequence length="344" mass="36580">MSPVRIAVVGAGLIGRRHLGLLGADPDCEPAAVVDPDPAARAALPGIPAYAELADMLAVVRPDGVIVASPNRFHAEHVLRCLAHGVPVLVEKPLADSVADGLAMVEAAESAGVPLLVGHHRRHSPLLAAARAVVRRGTLGRLVAVQGTALFRKPDDYFERAPWRARPGGGPILINLIHEIDNLRALCGDITGVQATASGATRGFAVEDTAAITLRFASGALGTFLLSDAAASARSWELTSREDPRFPWHEDEDCYVLAGTDGSLGVPTMRLRVYEGTPSWWEPLRTAVVPVEREDPLARQLTHFRAVILGRQPPLVDGREGLATLRTTLAVTDAVRTGEQVEIG</sequence>
<dbReference type="STRING" id="1962155.B1813_03120"/>
<dbReference type="Gene3D" id="3.30.360.10">
    <property type="entry name" value="Dihydrodipicolinate Reductase, domain 2"/>
    <property type="match status" value="1"/>
</dbReference>
<organism evidence="3 4">
    <name type="scientific">Saccharomonospora piscinae</name>
    <dbReference type="NCBI Taxonomy" id="687388"/>
    <lineage>
        <taxon>Bacteria</taxon>
        <taxon>Bacillati</taxon>
        <taxon>Actinomycetota</taxon>
        <taxon>Actinomycetes</taxon>
        <taxon>Pseudonocardiales</taxon>
        <taxon>Pseudonocardiaceae</taxon>
        <taxon>Saccharomonospora</taxon>
    </lineage>
</organism>
<dbReference type="PANTHER" id="PTHR43377">
    <property type="entry name" value="BILIVERDIN REDUCTASE A"/>
    <property type="match status" value="1"/>
</dbReference>
<dbReference type="Gene3D" id="3.40.50.720">
    <property type="entry name" value="NAD(P)-binding Rossmann-like Domain"/>
    <property type="match status" value="1"/>
</dbReference>
<accession>A0A1V9AD98</accession>
<evidence type="ECO:0000259" key="1">
    <source>
        <dbReference type="Pfam" id="PF01408"/>
    </source>
</evidence>
<dbReference type="AlphaFoldDB" id="A0A1V9AD98"/>
<dbReference type="InterPro" id="IPR000683">
    <property type="entry name" value="Gfo/Idh/MocA-like_OxRdtase_N"/>
</dbReference>
<dbReference type="EMBL" id="MWIH01000002">
    <property type="protein sequence ID" value="OQO95061.1"/>
    <property type="molecule type" value="Genomic_DNA"/>
</dbReference>
<comment type="caution">
    <text evidence="3">The sequence shown here is derived from an EMBL/GenBank/DDBJ whole genome shotgun (WGS) entry which is preliminary data.</text>
</comment>
<proteinExistence type="predicted"/>
<evidence type="ECO:0000259" key="2">
    <source>
        <dbReference type="Pfam" id="PF22725"/>
    </source>
</evidence>
<feature type="domain" description="GFO/IDH/MocA-like oxidoreductase" evidence="2">
    <location>
        <begin position="128"/>
        <end position="263"/>
    </location>
</feature>
<feature type="domain" description="Gfo/Idh/MocA-like oxidoreductase N-terminal" evidence="1">
    <location>
        <begin position="4"/>
        <end position="119"/>
    </location>
</feature>
<dbReference type="GO" id="GO:0000166">
    <property type="term" value="F:nucleotide binding"/>
    <property type="evidence" value="ECO:0007669"/>
    <property type="project" value="InterPro"/>
</dbReference>
<dbReference type="InterPro" id="IPR036291">
    <property type="entry name" value="NAD(P)-bd_dom_sf"/>
</dbReference>
<dbReference type="Pfam" id="PF22725">
    <property type="entry name" value="GFO_IDH_MocA_C3"/>
    <property type="match status" value="1"/>
</dbReference>
<reference evidence="3 4" key="1">
    <citation type="submission" date="2017-02" db="EMBL/GenBank/DDBJ databases">
        <title>Draft genome of Saccharomonospora sp. 154.</title>
        <authorList>
            <person name="Alonso-Carmona G.S."/>
            <person name="De La Haba R."/>
            <person name="Vera-Gargallo B."/>
            <person name="Sandoval-Trujillo A.H."/>
            <person name="Ramirez-Duran N."/>
            <person name="Ventosa A."/>
        </authorList>
    </citation>
    <scope>NUCLEOTIDE SEQUENCE [LARGE SCALE GENOMIC DNA]</scope>
    <source>
        <strain evidence="3 4">LRS4.154</strain>
    </source>
</reference>
<dbReference type="SUPFAM" id="SSF55347">
    <property type="entry name" value="Glyceraldehyde-3-phosphate dehydrogenase-like, C-terminal domain"/>
    <property type="match status" value="1"/>
</dbReference>
<evidence type="ECO:0000313" key="3">
    <source>
        <dbReference type="EMBL" id="OQO95061.1"/>
    </source>
</evidence>
<dbReference type="SUPFAM" id="SSF51735">
    <property type="entry name" value="NAD(P)-binding Rossmann-fold domains"/>
    <property type="match status" value="1"/>
</dbReference>
<gene>
    <name evidence="3" type="ORF">B1813_03120</name>
</gene>
<dbReference type="Pfam" id="PF01408">
    <property type="entry name" value="GFO_IDH_MocA"/>
    <property type="match status" value="1"/>
</dbReference>
<dbReference type="RefSeq" id="WP_081190453.1">
    <property type="nucleotide sequence ID" value="NZ_MWIH01000002.1"/>
</dbReference>